<gene>
    <name evidence="2" type="ORF">NIASO_08805</name>
</gene>
<dbReference type="STRING" id="929713.NIASO_08805"/>
<evidence type="ECO:0000313" key="3">
    <source>
        <dbReference type="Proteomes" id="UP000003586"/>
    </source>
</evidence>
<sequence length="242" mass="25060">MICPGLFLKNYFNLKTTHMKLCQLSVLLFAGTLLLFSCKKGDPGPQGATGAQGPAGTQGPGGAQGPAGTQGPAGSQGPAGAQGPTGAQGPAGTANVQYSDWFTPAAYTVTTRFGIINLDYNKAAPGITQDILNTGTVLVYGKLNGYNTTLWPTDQTSVLPIHIYYQIGTATNIDTWSADATVGNLRINLVSSMNAYTSSGSISPAHTFRYVIIPGAVKVALANTNLNVLSYGALCNTLSIPQ</sequence>
<dbReference type="InterPro" id="IPR008160">
    <property type="entry name" value="Collagen"/>
</dbReference>
<dbReference type="Pfam" id="PF01391">
    <property type="entry name" value="Collagen"/>
    <property type="match status" value="1"/>
</dbReference>
<dbReference type="EMBL" id="CP007035">
    <property type="protein sequence ID" value="AHF17494.1"/>
    <property type="molecule type" value="Genomic_DNA"/>
</dbReference>
<protein>
    <recommendedName>
        <fullName evidence="4">Collagen triple helix repeat-containing protein</fullName>
    </recommendedName>
</protein>
<dbReference type="PANTHER" id="PTHR24637:SF428">
    <property type="entry name" value="SCAVENGER RECEPTOR CLASS A MEMBER 3"/>
    <property type="match status" value="1"/>
</dbReference>
<proteinExistence type="predicted"/>
<accession>W0F7Q5</accession>
<feature type="compositionally biased region" description="Low complexity" evidence="1">
    <location>
        <begin position="45"/>
        <end position="55"/>
    </location>
</feature>
<keyword evidence="3" id="KW-1185">Reference proteome</keyword>
<reference evidence="2 3" key="1">
    <citation type="submission" date="2013-12" db="EMBL/GenBank/DDBJ databases">
        <authorList>
            <consortium name="DOE Joint Genome Institute"/>
            <person name="Eisen J."/>
            <person name="Huntemann M."/>
            <person name="Han J."/>
            <person name="Chen A."/>
            <person name="Kyrpides N."/>
            <person name="Mavromatis K."/>
            <person name="Markowitz V."/>
            <person name="Palaniappan K."/>
            <person name="Ivanova N."/>
            <person name="Schaumberg A."/>
            <person name="Pati A."/>
            <person name="Liolios K."/>
            <person name="Nordberg H.P."/>
            <person name="Cantor M.N."/>
            <person name="Hua S.X."/>
            <person name="Woyke T."/>
        </authorList>
    </citation>
    <scope>NUCLEOTIDE SEQUENCE [LARGE SCALE GENOMIC DNA]</scope>
    <source>
        <strain evidence="3">DSM 19437</strain>
    </source>
</reference>
<dbReference type="AlphaFoldDB" id="W0F7Q5"/>
<feature type="compositionally biased region" description="Low complexity" evidence="1">
    <location>
        <begin position="66"/>
        <end position="92"/>
    </location>
</feature>
<dbReference type="eggNOG" id="COG5164">
    <property type="taxonomic scope" value="Bacteria"/>
</dbReference>
<organism evidence="2 3">
    <name type="scientific">Niabella soli DSM 19437</name>
    <dbReference type="NCBI Taxonomy" id="929713"/>
    <lineage>
        <taxon>Bacteria</taxon>
        <taxon>Pseudomonadati</taxon>
        <taxon>Bacteroidota</taxon>
        <taxon>Chitinophagia</taxon>
        <taxon>Chitinophagales</taxon>
        <taxon>Chitinophagaceae</taxon>
        <taxon>Niabella</taxon>
    </lineage>
</organism>
<name>W0F7Q5_9BACT</name>
<dbReference type="KEGG" id="nso:NIASO_08805"/>
<feature type="compositionally biased region" description="Gly residues" evidence="1">
    <location>
        <begin position="56"/>
        <end position="65"/>
    </location>
</feature>
<evidence type="ECO:0008006" key="4">
    <source>
        <dbReference type="Google" id="ProtNLM"/>
    </source>
</evidence>
<evidence type="ECO:0000256" key="1">
    <source>
        <dbReference type="SAM" id="MobiDB-lite"/>
    </source>
</evidence>
<dbReference type="HOGENOM" id="CLU_1146258_0_0_10"/>
<dbReference type="Proteomes" id="UP000003586">
    <property type="component" value="Chromosome"/>
</dbReference>
<dbReference type="PANTHER" id="PTHR24637">
    <property type="entry name" value="COLLAGEN"/>
    <property type="match status" value="1"/>
</dbReference>
<evidence type="ECO:0000313" key="2">
    <source>
        <dbReference type="EMBL" id="AHF17494.1"/>
    </source>
</evidence>
<feature type="region of interest" description="Disordered" evidence="1">
    <location>
        <begin position="45"/>
        <end position="92"/>
    </location>
</feature>